<evidence type="ECO:0000313" key="2">
    <source>
        <dbReference type="Proteomes" id="UP000225918"/>
    </source>
</evidence>
<reference evidence="2" key="1">
    <citation type="submission" date="2017-05" db="EMBL/GenBank/DDBJ databases">
        <authorList>
            <person name="Song R."/>
            <person name="Chenine A.L."/>
            <person name="Ruprecht R.M."/>
        </authorList>
    </citation>
    <scope>NUCLEOTIDE SEQUENCE [LARGE SCALE GENOMIC DNA]</scope>
</reference>
<proteinExistence type="predicted"/>
<evidence type="ECO:0000313" key="1">
    <source>
        <dbReference type="EMBL" id="ASR77181.1"/>
    </source>
</evidence>
<name>A0A222YY20_9CAUD</name>
<accession>A0A222YY20</accession>
<protein>
    <submittedName>
        <fullName evidence="1">Uncharacterized protein</fullName>
    </submittedName>
</protein>
<dbReference type="Proteomes" id="UP000225918">
    <property type="component" value="Segment"/>
</dbReference>
<gene>
    <name evidence="1" type="ORF">SEA_MYRADEE_74</name>
</gene>
<dbReference type="EMBL" id="MF141539">
    <property type="protein sequence ID" value="ASR77181.1"/>
    <property type="molecule type" value="Genomic_DNA"/>
</dbReference>
<sequence length="102" mass="10864">MTDISPALMKAAKQTWQGEGKMQRPDDPLATFLEVWGDGYLAGDIGSNLTCIEAEAIASLFLSLGQANAAEAWIDGHSEGDDCGDMHCRCDDADCIAERGQA</sequence>
<organism evidence="1 2">
    <name type="scientific">Mycobacterium phage MyraDee</name>
    <dbReference type="NCBI Taxonomy" id="2024303"/>
    <lineage>
        <taxon>Viruses</taxon>
        <taxon>Duplodnaviria</taxon>
        <taxon>Heunggongvirae</taxon>
        <taxon>Uroviricota</taxon>
        <taxon>Caudoviricetes</taxon>
        <taxon>Myradeevirus</taxon>
        <taxon>Myradeevirus MyraDee</taxon>
    </lineage>
</organism>
<keyword evidence="2" id="KW-1185">Reference proteome</keyword>